<comment type="similarity">
    <text evidence="1">Belongs to the 5'(3')-deoxyribonucleotidase family.</text>
</comment>
<dbReference type="GO" id="GO:0046872">
    <property type="term" value="F:metal ion binding"/>
    <property type="evidence" value="ECO:0007669"/>
    <property type="project" value="UniProtKB-KW"/>
</dbReference>
<dbReference type="Pfam" id="PF05761">
    <property type="entry name" value="5_nucleotid"/>
    <property type="match status" value="1"/>
</dbReference>
<dbReference type="PANTHER" id="PTHR12103:SF38">
    <property type="entry name" value="5'-NUCLEOTIDASE DOMAIN-CONTAINING PROTEIN 1"/>
    <property type="match status" value="1"/>
</dbReference>
<keyword evidence="5" id="KW-0007">Acetylation</keyword>
<dbReference type="GeneTree" id="ENSGT00940000155676"/>
<reference evidence="7" key="3">
    <citation type="submission" date="2025-09" db="UniProtKB">
        <authorList>
            <consortium name="Ensembl"/>
        </authorList>
    </citation>
    <scope>IDENTIFICATION</scope>
</reference>
<evidence type="ECO:0000256" key="2">
    <source>
        <dbReference type="ARBA" id="ARBA00022723"/>
    </source>
</evidence>
<dbReference type="PANTHER" id="PTHR12103">
    <property type="entry name" value="5'-NUCLEOTIDASE DOMAIN-CONTAINING"/>
    <property type="match status" value="1"/>
</dbReference>
<keyword evidence="2" id="KW-0479">Metal-binding</keyword>
<dbReference type="InterPro" id="IPR008380">
    <property type="entry name" value="HAD-SF_hydro_IG_5-nucl"/>
</dbReference>
<dbReference type="SUPFAM" id="SSF56784">
    <property type="entry name" value="HAD-like"/>
    <property type="match status" value="1"/>
</dbReference>
<reference evidence="7" key="1">
    <citation type="submission" date="2021-06" db="EMBL/GenBank/DDBJ databases">
        <authorList>
            <consortium name="Wellcome Sanger Institute Data Sharing"/>
        </authorList>
    </citation>
    <scope>NUCLEOTIDE SEQUENCE [LARGE SCALE GENOMIC DNA]</scope>
</reference>
<sequence>YTVNIKVRLDISYTLILLVELFFLTENSGTFFPSVKQDPGKYLQRCPDSVKAWLQNLKNSGKVLLLITSSHSDYCRLVCEHILGHNFEDFFDIIITNALKPGFFSQIPNQRPFRNLVNDIEDCNGLASLDKPGWYSQGNWTHLNDLLKKMTRKSTPKVVYFGDSMRSDVFPASHYGNWDVVLILEELESEVIEENEVNSKDISAEPLEKKGKYESKSATILSTSHQWGSYFLDDYKGINELEETQKYTWCCSCITTYSTIAIPSIEAIAELPLDFKFQRFSSHKPRTVGYYPKAPISLMKSQKTKVSAHY</sequence>
<dbReference type="GO" id="GO:0008253">
    <property type="term" value="F:5'-nucleotidase activity"/>
    <property type="evidence" value="ECO:0007669"/>
    <property type="project" value="TreeGrafter"/>
</dbReference>
<dbReference type="InterPro" id="IPR023214">
    <property type="entry name" value="HAD_sf"/>
</dbReference>
<name>A0A8C4RQC4_ERPCA</name>
<proteinExistence type="inferred from homology"/>
<evidence type="ECO:0000313" key="7">
    <source>
        <dbReference type="Ensembl" id="ENSECRP00000006040.1"/>
    </source>
</evidence>
<dbReference type="InterPro" id="IPR036412">
    <property type="entry name" value="HAD-like_sf"/>
</dbReference>
<accession>A0A8C4RQC4</accession>
<evidence type="ECO:0000256" key="1">
    <source>
        <dbReference type="ARBA" id="ARBA00009589"/>
    </source>
</evidence>
<keyword evidence="4" id="KW-0460">Magnesium</keyword>
<dbReference type="FunFam" id="3.40.50.1000:FF:000086">
    <property type="entry name" value="LD24878p"/>
    <property type="match status" value="1"/>
</dbReference>
<keyword evidence="8" id="KW-1185">Reference proteome</keyword>
<keyword evidence="3" id="KW-0378">Hydrolase</keyword>
<dbReference type="Gene3D" id="3.40.50.1000">
    <property type="entry name" value="HAD superfamily/HAD-like"/>
    <property type="match status" value="1"/>
</dbReference>
<reference evidence="7" key="2">
    <citation type="submission" date="2025-08" db="UniProtKB">
        <authorList>
            <consortium name="Ensembl"/>
        </authorList>
    </citation>
    <scope>IDENTIFICATION</scope>
</reference>
<dbReference type="AlphaFoldDB" id="A0A8C4RQC4"/>
<evidence type="ECO:0000256" key="4">
    <source>
        <dbReference type="ARBA" id="ARBA00022842"/>
    </source>
</evidence>
<evidence type="ECO:0000313" key="8">
    <source>
        <dbReference type="Proteomes" id="UP000694620"/>
    </source>
</evidence>
<evidence type="ECO:0000256" key="6">
    <source>
        <dbReference type="ARBA" id="ARBA00069357"/>
    </source>
</evidence>
<dbReference type="Ensembl" id="ENSECRT00000006139.1">
    <property type="protein sequence ID" value="ENSECRP00000006040.1"/>
    <property type="gene ID" value="ENSECRG00000003803.1"/>
</dbReference>
<organism evidence="7 8">
    <name type="scientific">Erpetoichthys calabaricus</name>
    <name type="common">Rope fish</name>
    <name type="synonym">Calamoichthys calabaricus</name>
    <dbReference type="NCBI Taxonomy" id="27687"/>
    <lineage>
        <taxon>Eukaryota</taxon>
        <taxon>Metazoa</taxon>
        <taxon>Chordata</taxon>
        <taxon>Craniata</taxon>
        <taxon>Vertebrata</taxon>
        <taxon>Euteleostomi</taxon>
        <taxon>Actinopterygii</taxon>
        <taxon>Polypteriformes</taxon>
        <taxon>Polypteridae</taxon>
        <taxon>Erpetoichthys</taxon>
    </lineage>
</organism>
<dbReference type="Proteomes" id="UP000694620">
    <property type="component" value="Chromosome 3"/>
</dbReference>
<evidence type="ECO:0000256" key="3">
    <source>
        <dbReference type="ARBA" id="ARBA00022801"/>
    </source>
</evidence>
<evidence type="ECO:0000256" key="5">
    <source>
        <dbReference type="ARBA" id="ARBA00022990"/>
    </source>
</evidence>
<protein>
    <recommendedName>
        <fullName evidence="6">5'-nucleotidase domain-containing protein 1</fullName>
    </recommendedName>
</protein>